<dbReference type="PROSITE" id="PS50966">
    <property type="entry name" value="ZF_SWIM"/>
    <property type="match status" value="1"/>
</dbReference>
<accession>A0A165ZXI9</accession>
<reference evidence="3 4" key="1">
    <citation type="journal article" date="2016" name="Mol. Biol. Evol.">
        <title>Comparative Genomics of Early-Diverging Mushroom-Forming Fungi Provides Insights into the Origins of Lignocellulose Decay Capabilities.</title>
        <authorList>
            <person name="Nagy L.G."/>
            <person name="Riley R."/>
            <person name="Tritt A."/>
            <person name="Adam C."/>
            <person name="Daum C."/>
            <person name="Floudas D."/>
            <person name="Sun H."/>
            <person name="Yadav J.S."/>
            <person name="Pangilinan J."/>
            <person name="Larsson K.H."/>
            <person name="Matsuura K."/>
            <person name="Barry K."/>
            <person name="Labutti K."/>
            <person name="Kuo R."/>
            <person name="Ohm R.A."/>
            <person name="Bhattacharya S.S."/>
            <person name="Shirouzu T."/>
            <person name="Yoshinaga Y."/>
            <person name="Martin F.M."/>
            <person name="Grigoriev I.V."/>
            <person name="Hibbett D.S."/>
        </authorList>
    </citation>
    <scope>NUCLEOTIDE SEQUENCE [LARGE SCALE GENOMIC DNA]</scope>
    <source>
        <strain evidence="3 4">HHB12029</strain>
    </source>
</reference>
<dbReference type="GO" id="GO:0008270">
    <property type="term" value="F:zinc ion binding"/>
    <property type="evidence" value="ECO:0007669"/>
    <property type="project" value="UniProtKB-KW"/>
</dbReference>
<dbReference type="InParanoid" id="A0A165ZXI9"/>
<evidence type="ECO:0000259" key="2">
    <source>
        <dbReference type="PROSITE" id="PS50966"/>
    </source>
</evidence>
<sequence length="133" mass="14749">MLNLQQDIAQLADAAIDAFEPGNASEERVQALRHFFPDSLIIASFDLIDRGCVNKYVAPWRTVAYRVAGSTDRYAVTTDPPFCSCPAFAYGVLISGTHSLCKHVLAVRLAERLDKCREFKTSAEEFFAMIVAD</sequence>
<dbReference type="EMBL" id="KV426151">
    <property type="protein sequence ID" value="KZV86569.1"/>
    <property type="molecule type" value="Genomic_DNA"/>
</dbReference>
<keyword evidence="1" id="KW-0862">Zinc</keyword>
<evidence type="ECO:0000256" key="1">
    <source>
        <dbReference type="PROSITE-ProRule" id="PRU00325"/>
    </source>
</evidence>
<dbReference type="Proteomes" id="UP000077266">
    <property type="component" value="Unassembled WGS sequence"/>
</dbReference>
<dbReference type="Pfam" id="PF04434">
    <property type="entry name" value="SWIM"/>
    <property type="match status" value="1"/>
</dbReference>
<feature type="domain" description="SWIM-type" evidence="2">
    <location>
        <begin position="74"/>
        <end position="112"/>
    </location>
</feature>
<gene>
    <name evidence="3" type="ORF">EXIGLDRAFT_840627</name>
</gene>
<evidence type="ECO:0000313" key="3">
    <source>
        <dbReference type="EMBL" id="KZV86569.1"/>
    </source>
</evidence>
<dbReference type="PANTHER" id="PTHR28498">
    <property type="entry name" value="ZINC FINGER SWIM DOMAIN-CONTAINING PROTEIN 7"/>
    <property type="match status" value="1"/>
</dbReference>
<dbReference type="GO" id="GO:0000724">
    <property type="term" value="P:double-strand break repair via homologous recombination"/>
    <property type="evidence" value="ECO:0007669"/>
    <property type="project" value="TreeGrafter"/>
</dbReference>
<name>A0A165ZXI9_EXIGL</name>
<keyword evidence="1" id="KW-0863">Zinc-finger</keyword>
<dbReference type="AlphaFoldDB" id="A0A165ZXI9"/>
<organism evidence="3 4">
    <name type="scientific">Exidia glandulosa HHB12029</name>
    <dbReference type="NCBI Taxonomy" id="1314781"/>
    <lineage>
        <taxon>Eukaryota</taxon>
        <taxon>Fungi</taxon>
        <taxon>Dikarya</taxon>
        <taxon>Basidiomycota</taxon>
        <taxon>Agaricomycotina</taxon>
        <taxon>Agaricomycetes</taxon>
        <taxon>Auriculariales</taxon>
        <taxon>Exidiaceae</taxon>
        <taxon>Exidia</taxon>
    </lineage>
</organism>
<keyword evidence="4" id="KW-1185">Reference proteome</keyword>
<dbReference type="STRING" id="1314781.A0A165ZXI9"/>
<dbReference type="PANTHER" id="PTHR28498:SF1">
    <property type="entry name" value="ZINC FINGER SWIM DOMAIN-CONTAINING PROTEIN 7"/>
    <property type="match status" value="1"/>
</dbReference>
<keyword evidence="1" id="KW-0479">Metal-binding</keyword>
<dbReference type="InterPro" id="IPR007527">
    <property type="entry name" value="Znf_SWIM"/>
</dbReference>
<evidence type="ECO:0000313" key="4">
    <source>
        <dbReference type="Proteomes" id="UP000077266"/>
    </source>
</evidence>
<protein>
    <recommendedName>
        <fullName evidence="2">SWIM-type domain-containing protein</fullName>
    </recommendedName>
</protein>
<dbReference type="OrthoDB" id="337581at2759"/>
<proteinExistence type="predicted"/>